<gene>
    <name evidence="2" type="ORF">HKW67_22165</name>
</gene>
<dbReference type="EMBL" id="CP053085">
    <property type="protein sequence ID" value="QJR38040.1"/>
    <property type="molecule type" value="Genomic_DNA"/>
</dbReference>
<name>A0A6M4ITP0_9BACT</name>
<dbReference type="InterPro" id="IPR029058">
    <property type="entry name" value="AB_hydrolase_fold"/>
</dbReference>
<dbReference type="Proteomes" id="UP000500938">
    <property type="component" value="Chromosome"/>
</dbReference>
<dbReference type="AlphaFoldDB" id="A0A6M4ITP0"/>
<evidence type="ECO:0000313" key="3">
    <source>
        <dbReference type="Proteomes" id="UP000500938"/>
    </source>
</evidence>
<dbReference type="GO" id="GO:0016787">
    <property type="term" value="F:hydrolase activity"/>
    <property type="evidence" value="ECO:0007669"/>
    <property type="project" value="UniProtKB-KW"/>
</dbReference>
<feature type="domain" description="Dienelactone hydrolase" evidence="1">
    <location>
        <begin position="20"/>
        <end position="229"/>
    </location>
</feature>
<proteinExistence type="predicted"/>
<keyword evidence="2" id="KW-0378">Hydrolase</keyword>
<dbReference type="Pfam" id="PF01738">
    <property type="entry name" value="DLH"/>
    <property type="match status" value="1"/>
</dbReference>
<reference evidence="2 3" key="1">
    <citation type="submission" date="2020-05" db="EMBL/GenBank/DDBJ databases">
        <title>Complete genome sequence of Gemmatimonas greenlandica TET16.</title>
        <authorList>
            <person name="Zeng Y."/>
        </authorList>
    </citation>
    <scope>NUCLEOTIDE SEQUENCE [LARGE SCALE GENOMIC DNA]</scope>
    <source>
        <strain evidence="2 3">TET16</strain>
    </source>
</reference>
<organism evidence="2 3">
    <name type="scientific">Gemmatimonas groenlandica</name>
    <dbReference type="NCBI Taxonomy" id="2732249"/>
    <lineage>
        <taxon>Bacteria</taxon>
        <taxon>Pseudomonadati</taxon>
        <taxon>Gemmatimonadota</taxon>
        <taxon>Gemmatimonadia</taxon>
        <taxon>Gemmatimonadales</taxon>
        <taxon>Gemmatimonadaceae</taxon>
        <taxon>Gemmatimonas</taxon>
    </lineage>
</organism>
<dbReference type="RefSeq" id="WP_171227476.1">
    <property type="nucleotide sequence ID" value="NZ_CP053085.1"/>
</dbReference>
<keyword evidence="3" id="KW-1185">Reference proteome</keyword>
<dbReference type="PANTHER" id="PTHR46623">
    <property type="entry name" value="CARBOXYMETHYLENEBUTENOLIDASE-RELATED"/>
    <property type="match status" value="1"/>
</dbReference>
<dbReference type="Gene3D" id="3.40.50.1820">
    <property type="entry name" value="alpha/beta hydrolase"/>
    <property type="match status" value="1"/>
</dbReference>
<protein>
    <submittedName>
        <fullName evidence="2">Dienelactone hydrolase family protein</fullName>
    </submittedName>
</protein>
<accession>A0A6M4ITP0</accession>
<evidence type="ECO:0000313" key="2">
    <source>
        <dbReference type="EMBL" id="QJR38040.1"/>
    </source>
</evidence>
<dbReference type="KEGG" id="ggr:HKW67_22165"/>
<dbReference type="PANTHER" id="PTHR46623:SF6">
    <property type="entry name" value="ALPHA_BETA-HYDROLASES SUPERFAMILY PROTEIN"/>
    <property type="match status" value="1"/>
</dbReference>
<sequence>MNGTMVEFRATGGTDDGTAAGYLSLPPSGHGPGLLVLQEWWGLVDHIKELADRFAAAGFVALAPDLYRGEQATTPDNAQRLLMALDMPHTAGALRGAAEYLRGLDTVSPNKVGAIGFCMGGQLALYAATAHPDVIDAVVDFYGIFNPKVPVDLSALRAPVQAHFGEHDTSIPRERAEALMAEVAATGVRAETYFYDAGHAFFNDTRAVAHNPDAASLAWDRTIEFLQQSLA</sequence>
<dbReference type="InterPro" id="IPR002925">
    <property type="entry name" value="Dienelactn_hydro"/>
</dbReference>
<dbReference type="SUPFAM" id="SSF53474">
    <property type="entry name" value="alpha/beta-Hydrolases"/>
    <property type="match status" value="1"/>
</dbReference>
<dbReference type="InterPro" id="IPR051049">
    <property type="entry name" value="Dienelactone_hydrolase-like"/>
</dbReference>
<evidence type="ECO:0000259" key="1">
    <source>
        <dbReference type="Pfam" id="PF01738"/>
    </source>
</evidence>